<name>A0A1D3DSH1_9ACTN</name>
<dbReference type="AlphaFoldDB" id="A0A1D3DSH1"/>
<accession>A0A1D3DSH1</accession>
<proteinExistence type="predicted"/>
<dbReference type="STRING" id="1306406.J116_013160"/>
<dbReference type="eggNOG" id="COG0464">
    <property type="taxonomic scope" value="Bacteria"/>
</dbReference>
<evidence type="ECO:0000313" key="3">
    <source>
        <dbReference type="Proteomes" id="UP000095329"/>
    </source>
</evidence>
<sequence>MTQQHIDGAALLNEVEAFHRRFNVFPTEAAYVAVALWDAHAHLLDCFDSTPRLAFLSPEPGSGKSRALEIVETLVPQPMVAVNASAAALFRAVSGAEGRPTILFDEIDTVFGPKAGENEELRGFLNAGHRRSGVTYRCVGDGGNQSVVAFPSYCAVAVAGLGSLPDTILTRSVIVRMRRRARNEKAEPFRARVHTAQGHALRDQLAAWADHVRPKVDGVFPVMPEEVTDRPADVWEPLIAVADAAGGAWPERARTACVELVNAAKQDDKGSIGIRLLTDLRDQVFPGIDRLPTVAILDRLHSLDEAPWADMGGRPLDARGLAKMLREYMTGDNTPIAARNIKSGTGVLKGYYAADLADAWARYCPPPPAGSATSATSAT</sequence>
<dbReference type="RefSeq" id="WP_023587532.1">
    <property type="nucleotide sequence ID" value="NZ_ASHX02000001.1"/>
</dbReference>
<feature type="domain" description="DUF3631" evidence="1">
    <location>
        <begin position="176"/>
        <end position="363"/>
    </location>
</feature>
<evidence type="ECO:0000313" key="2">
    <source>
        <dbReference type="EMBL" id="OEJ95283.1"/>
    </source>
</evidence>
<dbReference type="Proteomes" id="UP000095329">
    <property type="component" value="Unassembled WGS sequence"/>
</dbReference>
<dbReference type="InterPro" id="IPR022081">
    <property type="entry name" value="DUF3631"/>
</dbReference>
<reference evidence="2 3" key="1">
    <citation type="journal article" date="2013" name="Genome Announc.">
        <title>Genome Sequence of Streptomyces violaceusniger Strain SPC6, a Halotolerant Streptomycete That Exhibits Rapid Growth and Development.</title>
        <authorList>
            <person name="Chen X."/>
            <person name="Zhang B."/>
            <person name="Zhang W."/>
            <person name="Wu X."/>
            <person name="Zhang M."/>
            <person name="Chen T."/>
            <person name="Liu G."/>
            <person name="Dyson P."/>
        </authorList>
    </citation>
    <scope>NUCLEOTIDE SEQUENCE [LARGE SCALE GENOMIC DNA]</scope>
    <source>
        <strain evidence="2 3">SPC6</strain>
    </source>
</reference>
<protein>
    <submittedName>
        <fullName evidence="2">DNA primase</fullName>
    </submittedName>
</protein>
<organism evidence="2 3">
    <name type="scientific">Streptomyces thermolilacinus SPC6</name>
    <dbReference type="NCBI Taxonomy" id="1306406"/>
    <lineage>
        <taxon>Bacteria</taxon>
        <taxon>Bacillati</taxon>
        <taxon>Actinomycetota</taxon>
        <taxon>Actinomycetes</taxon>
        <taxon>Kitasatosporales</taxon>
        <taxon>Streptomycetaceae</taxon>
        <taxon>Streptomyces</taxon>
    </lineage>
</organism>
<keyword evidence="3" id="KW-1185">Reference proteome</keyword>
<comment type="caution">
    <text evidence="2">The sequence shown here is derived from an EMBL/GenBank/DDBJ whole genome shotgun (WGS) entry which is preliminary data.</text>
</comment>
<dbReference type="EMBL" id="ASHX02000001">
    <property type="protein sequence ID" value="OEJ95283.1"/>
    <property type="molecule type" value="Genomic_DNA"/>
</dbReference>
<gene>
    <name evidence="2" type="ORF">J116_013160</name>
</gene>
<dbReference type="Pfam" id="PF12307">
    <property type="entry name" value="DUF3631"/>
    <property type="match status" value="1"/>
</dbReference>
<evidence type="ECO:0000259" key="1">
    <source>
        <dbReference type="Pfam" id="PF12307"/>
    </source>
</evidence>